<comment type="subcellular location">
    <subcellularLocation>
        <location evidence="1">Mitochondrion</location>
    </subcellularLocation>
</comment>
<dbReference type="PANTHER" id="PTHR21396:SF2">
    <property type="entry name" value="LARGE RIBOSOMAL SUBUNIT PROTEIN ML43"/>
    <property type="match status" value="1"/>
</dbReference>
<reference evidence="8 9" key="1">
    <citation type="submission" date="2016-10" db="EMBL/GenBank/DDBJ databases">
        <title>Genome sequence of the basidiomycete white-rot fungus Trametes pubescens.</title>
        <authorList>
            <person name="Makela M.R."/>
            <person name="Granchi Z."/>
            <person name="Peng M."/>
            <person name="De Vries R.P."/>
            <person name="Grigoriev I."/>
            <person name="Riley R."/>
            <person name="Hilden K."/>
        </authorList>
    </citation>
    <scope>NUCLEOTIDE SEQUENCE [LARGE SCALE GENOMIC DNA]</scope>
    <source>
        <strain evidence="8 9">FBCC735</strain>
    </source>
</reference>
<evidence type="ECO:0000256" key="1">
    <source>
        <dbReference type="ARBA" id="ARBA00004173"/>
    </source>
</evidence>
<keyword evidence="9" id="KW-1185">Reference proteome</keyword>
<evidence type="ECO:0000256" key="3">
    <source>
        <dbReference type="ARBA" id="ARBA00022980"/>
    </source>
</evidence>
<feature type="domain" description="Ribosomal protein/NADH dehydrogenase" evidence="7">
    <location>
        <begin position="41"/>
        <end position="114"/>
    </location>
</feature>
<evidence type="ECO:0000256" key="4">
    <source>
        <dbReference type="ARBA" id="ARBA00023128"/>
    </source>
</evidence>
<dbReference type="Proteomes" id="UP000184267">
    <property type="component" value="Unassembled WGS sequence"/>
</dbReference>
<dbReference type="SMART" id="SM00916">
    <property type="entry name" value="L51_S25_CI-B8"/>
    <property type="match status" value="1"/>
</dbReference>
<dbReference type="STRING" id="154538.A0A1M2VNK5"/>
<dbReference type="SUPFAM" id="SSF52833">
    <property type="entry name" value="Thioredoxin-like"/>
    <property type="match status" value="1"/>
</dbReference>
<dbReference type="OrthoDB" id="88at2759"/>
<gene>
    <name evidence="8" type="ORF">TRAPUB_14407</name>
</gene>
<evidence type="ECO:0000313" key="9">
    <source>
        <dbReference type="Proteomes" id="UP000184267"/>
    </source>
</evidence>
<evidence type="ECO:0000313" key="8">
    <source>
        <dbReference type="EMBL" id="OJT09148.1"/>
    </source>
</evidence>
<dbReference type="OMA" id="ISKWIDL"/>
<dbReference type="GO" id="GO:0032543">
    <property type="term" value="P:mitochondrial translation"/>
    <property type="evidence" value="ECO:0007669"/>
    <property type="project" value="InterPro"/>
</dbReference>
<evidence type="ECO:0000256" key="5">
    <source>
        <dbReference type="ARBA" id="ARBA00023274"/>
    </source>
</evidence>
<keyword evidence="5" id="KW-0687">Ribonucleoprotein</keyword>
<sequence length="148" mass="16821">MASKIGPALKPFLRAQQTSFSANGHGAFVPQARKLVFEFCDNWASSTNLRTYIHNRLEDLARQNPHVEFVVRRRSHREPVIRGFYINNRDKVIGLKGFEVNGIEQKVQILLDSSGAKIKPLKRDAVVSRTEAARGIWSGLHVEEPFRI</sequence>
<dbReference type="InterPro" id="IPR007741">
    <property type="entry name" value="Ribosomal_mL43/mS25/NADH_DH"/>
</dbReference>
<evidence type="ECO:0000259" key="7">
    <source>
        <dbReference type="SMART" id="SM00916"/>
    </source>
</evidence>
<protein>
    <recommendedName>
        <fullName evidence="6">Large ribosomal subunit protein mL43</fullName>
    </recommendedName>
</protein>
<evidence type="ECO:0000256" key="2">
    <source>
        <dbReference type="ARBA" id="ARBA00006073"/>
    </source>
</evidence>
<dbReference type="InterPro" id="IPR039927">
    <property type="entry name" value="Ribosomal_mL43"/>
</dbReference>
<name>A0A1M2VNK5_TRAPU</name>
<comment type="caution">
    <text evidence="8">The sequence shown here is derived from an EMBL/GenBank/DDBJ whole genome shotgun (WGS) entry which is preliminary data.</text>
</comment>
<accession>A0A1M2VNK5</accession>
<organism evidence="8 9">
    <name type="scientific">Trametes pubescens</name>
    <name type="common">White-rot fungus</name>
    <dbReference type="NCBI Taxonomy" id="154538"/>
    <lineage>
        <taxon>Eukaryota</taxon>
        <taxon>Fungi</taxon>
        <taxon>Dikarya</taxon>
        <taxon>Basidiomycota</taxon>
        <taxon>Agaricomycotina</taxon>
        <taxon>Agaricomycetes</taxon>
        <taxon>Polyporales</taxon>
        <taxon>Polyporaceae</taxon>
        <taxon>Trametes</taxon>
    </lineage>
</organism>
<dbReference type="PANTHER" id="PTHR21396">
    <property type="entry name" value="39S RIBOSOMAL PROTEIN L43"/>
    <property type="match status" value="1"/>
</dbReference>
<dbReference type="GO" id="GO:0005762">
    <property type="term" value="C:mitochondrial large ribosomal subunit"/>
    <property type="evidence" value="ECO:0007669"/>
    <property type="project" value="TreeGrafter"/>
</dbReference>
<dbReference type="InterPro" id="IPR036249">
    <property type="entry name" value="Thioredoxin-like_sf"/>
</dbReference>
<dbReference type="GO" id="GO:0003735">
    <property type="term" value="F:structural constituent of ribosome"/>
    <property type="evidence" value="ECO:0007669"/>
    <property type="project" value="InterPro"/>
</dbReference>
<keyword evidence="4" id="KW-0496">Mitochondrion</keyword>
<comment type="similarity">
    <text evidence="2">Belongs to the mitochondrion-specific ribosomal protein mL43 family.</text>
</comment>
<dbReference type="Pfam" id="PF05047">
    <property type="entry name" value="L51_S25_CI-B8"/>
    <property type="match status" value="1"/>
</dbReference>
<dbReference type="Gene3D" id="3.40.30.10">
    <property type="entry name" value="Glutaredoxin"/>
    <property type="match status" value="1"/>
</dbReference>
<dbReference type="EMBL" id="MNAD01000981">
    <property type="protein sequence ID" value="OJT09148.1"/>
    <property type="molecule type" value="Genomic_DNA"/>
</dbReference>
<dbReference type="AlphaFoldDB" id="A0A1M2VNK5"/>
<proteinExistence type="inferred from homology"/>
<keyword evidence="3 8" id="KW-0689">Ribosomal protein</keyword>
<evidence type="ECO:0000256" key="6">
    <source>
        <dbReference type="ARBA" id="ARBA00035188"/>
    </source>
</evidence>